<dbReference type="InterPro" id="IPR044974">
    <property type="entry name" value="Disease_R_plants"/>
</dbReference>
<feature type="domain" description="NB-ARC" evidence="9">
    <location>
        <begin position="143"/>
        <end position="298"/>
    </location>
</feature>
<keyword evidence="7" id="KW-0611">Plant defense</keyword>
<dbReference type="PANTHER" id="PTHR23155">
    <property type="entry name" value="DISEASE RESISTANCE PROTEIN RP"/>
    <property type="match status" value="1"/>
</dbReference>
<evidence type="ECO:0000256" key="4">
    <source>
        <dbReference type="ARBA" id="ARBA00022667"/>
    </source>
</evidence>
<dbReference type="InterPro" id="IPR032675">
    <property type="entry name" value="LRR_dom_sf"/>
</dbReference>
<evidence type="ECO:0008006" key="13">
    <source>
        <dbReference type="Google" id="ProtNLM"/>
    </source>
</evidence>
<evidence type="ECO:0000256" key="3">
    <source>
        <dbReference type="ARBA" id="ARBA00022614"/>
    </source>
</evidence>
<accession>A0AAD4IPK7</accession>
<organism evidence="11 12">
    <name type="scientific">Perilla frutescens var. hirtella</name>
    <name type="common">Perilla citriodora</name>
    <name type="synonym">Perilla setoyensis</name>
    <dbReference type="NCBI Taxonomy" id="608512"/>
    <lineage>
        <taxon>Eukaryota</taxon>
        <taxon>Viridiplantae</taxon>
        <taxon>Streptophyta</taxon>
        <taxon>Embryophyta</taxon>
        <taxon>Tracheophyta</taxon>
        <taxon>Spermatophyta</taxon>
        <taxon>Magnoliopsida</taxon>
        <taxon>eudicotyledons</taxon>
        <taxon>Gunneridae</taxon>
        <taxon>Pentapetalae</taxon>
        <taxon>asterids</taxon>
        <taxon>lamiids</taxon>
        <taxon>Lamiales</taxon>
        <taxon>Lamiaceae</taxon>
        <taxon>Nepetoideae</taxon>
        <taxon>Elsholtzieae</taxon>
        <taxon>Perilla</taxon>
    </lineage>
</organism>
<dbReference type="InterPro" id="IPR055414">
    <property type="entry name" value="LRR_R13L4/SHOC2-like"/>
</dbReference>
<dbReference type="InterPro" id="IPR042197">
    <property type="entry name" value="Apaf_helical"/>
</dbReference>
<dbReference type="InterPro" id="IPR036388">
    <property type="entry name" value="WH-like_DNA-bd_sf"/>
</dbReference>
<dbReference type="Gene3D" id="1.10.8.430">
    <property type="entry name" value="Helical domain of apoptotic protease-activating factors"/>
    <property type="match status" value="1"/>
</dbReference>
<evidence type="ECO:0000256" key="7">
    <source>
        <dbReference type="ARBA" id="ARBA00022821"/>
    </source>
</evidence>
<dbReference type="Pfam" id="PF00931">
    <property type="entry name" value="NB-ARC"/>
    <property type="match status" value="1"/>
</dbReference>
<dbReference type="SUPFAM" id="SSF52540">
    <property type="entry name" value="P-loop containing nucleoside triphosphate hydrolases"/>
    <property type="match status" value="1"/>
</dbReference>
<feature type="domain" description="Disease resistance R13L4/SHOC-2-like LRR" evidence="10">
    <location>
        <begin position="557"/>
        <end position="802"/>
    </location>
</feature>
<keyword evidence="12" id="KW-1185">Reference proteome</keyword>
<dbReference type="SUPFAM" id="SSF52058">
    <property type="entry name" value="L domain-like"/>
    <property type="match status" value="1"/>
</dbReference>
<dbReference type="AlphaFoldDB" id="A0AAD4IPK7"/>
<dbReference type="PRINTS" id="PR00364">
    <property type="entry name" value="DISEASERSIST"/>
</dbReference>
<evidence type="ECO:0000256" key="2">
    <source>
        <dbReference type="ARBA" id="ARBA00008894"/>
    </source>
</evidence>
<dbReference type="Pfam" id="PF23598">
    <property type="entry name" value="LRR_14"/>
    <property type="match status" value="1"/>
</dbReference>
<dbReference type="GO" id="GO:0005524">
    <property type="term" value="F:ATP binding"/>
    <property type="evidence" value="ECO:0007669"/>
    <property type="project" value="UniProtKB-KW"/>
</dbReference>
<comment type="function">
    <text evidence="1">Confers resistance to late blight (Phytophthora infestans) races carrying the avirulence gene Avr1. Resistance proteins guard the plant against pathogens that contain an appropriate avirulence protein via an indirect interaction with this avirulence protein. That triggers a defense system including the hypersensitive response, which restricts the pathogen growth.</text>
</comment>
<keyword evidence="5" id="KW-0677">Repeat</keyword>
<evidence type="ECO:0000256" key="6">
    <source>
        <dbReference type="ARBA" id="ARBA00022741"/>
    </source>
</evidence>
<dbReference type="GO" id="GO:0043531">
    <property type="term" value="F:ADP binding"/>
    <property type="evidence" value="ECO:0007669"/>
    <property type="project" value="InterPro"/>
</dbReference>
<protein>
    <recommendedName>
        <fullName evidence="13">NB-ARC domain-containing protein</fullName>
    </recommendedName>
</protein>
<proteinExistence type="inferred from homology"/>
<evidence type="ECO:0000256" key="5">
    <source>
        <dbReference type="ARBA" id="ARBA00022737"/>
    </source>
</evidence>
<evidence type="ECO:0000313" key="11">
    <source>
        <dbReference type="EMBL" id="KAH6756724.1"/>
    </source>
</evidence>
<evidence type="ECO:0000259" key="10">
    <source>
        <dbReference type="Pfam" id="PF23598"/>
    </source>
</evidence>
<dbReference type="PANTHER" id="PTHR23155:SF1152">
    <property type="entry name" value="AAA+ ATPASE DOMAIN-CONTAINING PROTEIN"/>
    <property type="match status" value="1"/>
</dbReference>
<keyword evidence="4" id="KW-0381">Hypersensitive response</keyword>
<dbReference type="Gene3D" id="3.40.50.300">
    <property type="entry name" value="P-loop containing nucleotide triphosphate hydrolases"/>
    <property type="match status" value="1"/>
</dbReference>
<keyword evidence="3" id="KW-0433">Leucine-rich repeat</keyword>
<evidence type="ECO:0000313" key="12">
    <source>
        <dbReference type="Proteomes" id="UP001190926"/>
    </source>
</evidence>
<dbReference type="InterPro" id="IPR002182">
    <property type="entry name" value="NB-ARC"/>
</dbReference>
<dbReference type="EMBL" id="SDAM02029540">
    <property type="protein sequence ID" value="KAH6756724.1"/>
    <property type="molecule type" value="Genomic_DNA"/>
</dbReference>
<name>A0AAD4IPK7_PERFH</name>
<dbReference type="Gene3D" id="1.10.10.10">
    <property type="entry name" value="Winged helix-like DNA-binding domain superfamily/Winged helix DNA-binding domain"/>
    <property type="match status" value="1"/>
</dbReference>
<evidence type="ECO:0000256" key="1">
    <source>
        <dbReference type="ARBA" id="ARBA00002074"/>
    </source>
</evidence>
<reference evidence="11 12" key="1">
    <citation type="journal article" date="2021" name="Nat. Commun.">
        <title>Incipient diploidization of the medicinal plant Perilla within 10,000 years.</title>
        <authorList>
            <person name="Zhang Y."/>
            <person name="Shen Q."/>
            <person name="Leng L."/>
            <person name="Zhang D."/>
            <person name="Chen S."/>
            <person name="Shi Y."/>
            <person name="Ning Z."/>
            <person name="Chen S."/>
        </authorList>
    </citation>
    <scope>NUCLEOTIDE SEQUENCE [LARGE SCALE GENOMIC DNA]</scope>
    <source>
        <strain evidence="12">cv. PC099</strain>
    </source>
</reference>
<dbReference type="Gene3D" id="3.80.10.10">
    <property type="entry name" value="Ribonuclease Inhibitor"/>
    <property type="match status" value="1"/>
</dbReference>
<dbReference type="Proteomes" id="UP001190926">
    <property type="component" value="Unassembled WGS sequence"/>
</dbReference>
<keyword evidence="8" id="KW-0067">ATP-binding</keyword>
<dbReference type="InterPro" id="IPR027417">
    <property type="entry name" value="P-loop_NTPase"/>
</dbReference>
<sequence length="862" mass="99128">MTDYYVNYFDICLDPPSLAMLQLLYKEVRSFEAFLNTSNISSRERMEDFLQELTPAMHALFQILERYYRSETSRVGNGDDLDIDRFLDLEEVVKEAFDIIPAALKMVRQEEEYYNFGGRKSKLVGLEDQYNQLKGIILVCPFVISMFGMAGNGKTTLADEIFQDFDMLKLFESRAWVKVGLSYQIEDILREILAQVLDLDNDQMLSNIGHQEVEVMLREYLKTSLEGKRYLIVLDDVWDTGFWPKLEPSLPNNDVGSKVLLTTRSREVAGFAGAIFDMRLLTKEESWDLLRERVFGEEECPPQLVRDGKKIAEHCDGLPLTIVTVANLLVDQNHERWNEIAVSKYHQLIMAAYDGILEVLYPSYWNLSPQLRFCFLYMGVFPPNYEIPLSKITSLWIAEGLLILDDDQHLLDFEDNAAEHLEDLAINSIIMVHQKSTKRAVIKRFHAQGVKTCGLHSSWRHLCHREAAKMNVFHILNSRKDGVGEEIKRQKTLSIHNNVLLGIKDVCESMVENCASTARSLLCFGPYHPYPVPICFGLESLRRLDALNIRFYEFPYQVMELVELRYLAITCNEKVPSSISKLGKLQFLIVHQHLNIRYSDAAPSYLPVEIWDLKELKYLQIMGSDLPSGNIDDNHDLLPYLSKLLHVSSYSCTRSVFEGLPNLRKLGIRIELVPDAAADECLAYFDHVSLLERLESLKCVVVNPEFTCEAVPPPALPIFPLYLKKLALNGLGCSWKDMSKIASLEYLQVLKLRCNAFRGPKWDFGKYRFVKLQYLLIEDSDDLEILKVGHESFKKLEYLSLKHCYKLEELCWESAELSVSNIELVDCSPLVEKQIKKAMLRGSKLDHNFSLNYSWSIGKLKS</sequence>
<comment type="caution">
    <text evidence="11">The sequence shown here is derived from an EMBL/GenBank/DDBJ whole genome shotgun (WGS) entry which is preliminary data.</text>
</comment>
<gene>
    <name evidence="11" type="ORF">C2S53_000814</name>
</gene>
<evidence type="ECO:0000256" key="8">
    <source>
        <dbReference type="ARBA" id="ARBA00022840"/>
    </source>
</evidence>
<dbReference type="GO" id="GO:0005737">
    <property type="term" value="C:cytoplasm"/>
    <property type="evidence" value="ECO:0007669"/>
    <property type="project" value="UniProtKB-SubCell"/>
</dbReference>
<evidence type="ECO:0000259" key="9">
    <source>
        <dbReference type="Pfam" id="PF00931"/>
    </source>
</evidence>
<comment type="similarity">
    <text evidence="2">Belongs to the disease resistance NB-LRR family.</text>
</comment>
<dbReference type="FunFam" id="3.40.50.300:FF:001091">
    <property type="entry name" value="Probable disease resistance protein At1g61300"/>
    <property type="match status" value="1"/>
</dbReference>
<dbReference type="GO" id="GO:0009626">
    <property type="term" value="P:plant-type hypersensitive response"/>
    <property type="evidence" value="ECO:0007669"/>
    <property type="project" value="UniProtKB-KW"/>
</dbReference>
<keyword evidence="6" id="KW-0547">Nucleotide-binding</keyword>